<proteinExistence type="predicted"/>
<sequence>MATSVAGGGRDTQGDKANWGELRVLVRASGFGSDEDDPTGGGCSGQTIGEGAGEHQGGGAGVLGGPGQRGVRGGVG</sequence>
<evidence type="ECO:0000313" key="3">
    <source>
        <dbReference type="Proteomes" id="UP000054630"/>
    </source>
</evidence>
<protein>
    <submittedName>
        <fullName evidence="2">Uncharacterized protein</fullName>
    </submittedName>
</protein>
<name>A0A0V0RB48_9BILA</name>
<dbReference type="EMBL" id="JYDL01001531">
    <property type="protein sequence ID" value="KRX11725.1"/>
    <property type="molecule type" value="Genomic_DNA"/>
</dbReference>
<comment type="caution">
    <text evidence="2">The sequence shown here is derived from an EMBL/GenBank/DDBJ whole genome shotgun (WGS) entry which is preliminary data.</text>
</comment>
<evidence type="ECO:0000256" key="1">
    <source>
        <dbReference type="SAM" id="MobiDB-lite"/>
    </source>
</evidence>
<reference evidence="2 3" key="1">
    <citation type="submission" date="2015-01" db="EMBL/GenBank/DDBJ databases">
        <title>Evolution of Trichinella species and genotypes.</title>
        <authorList>
            <person name="Korhonen P.K."/>
            <person name="Edoardo P."/>
            <person name="Giuseppe L.R."/>
            <person name="Gasser R.B."/>
        </authorList>
    </citation>
    <scope>NUCLEOTIDE SEQUENCE [LARGE SCALE GENOMIC DNA]</scope>
    <source>
        <strain evidence="2">ISS37</strain>
    </source>
</reference>
<keyword evidence="3" id="KW-1185">Reference proteome</keyword>
<organism evidence="2 3">
    <name type="scientific">Trichinella nelsoni</name>
    <dbReference type="NCBI Taxonomy" id="6336"/>
    <lineage>
        <taxon>Eukaryota</taxon>
        <taxon>Metazoa</taxon>
        <taxon>Ecdysozoa</taxon>
        <taxon>Nematoda</taxon>
        <taxon>Enoplea</taxon>
        <taxon>Dorylaimia</taxon>
        <taxon>Trichinellida</taxon>
        <taxon>Trichinellidae</taxon>
        <taxon>Trichinella</taxon>
    </lineage>
</organism>
<gene>
    <name evidence="2" type="ORF">T07_32</name>
</gene>
<feature type="compositionally biased region" description="Gly residues" evidence="1">
    <location>
        <begin position="39"/>
        <end position="76"/>
    </location>
</feature>
<evidence type="ECO:0000313" key="2">
    <source>
        <dbReference type="EMBL" id="KRX11725.1"/>
    </source>
</evidence>
<feature type="region of interest" description="Disordered" evidence="1">
    <location>
        <begin position="29"/>
        <end position="76"/>
    </location>
</feature>
<feature type="region of interest" description="Disordered" evidence="1">
    <location>
        <begin position="1"/>
        <end position="20"/>
    </location>
</feature>
<dbReference type="Proteomes" id="UP000054630">
    <property type="component" value="Unassembled WGS sequence"/>
</dbReference>
<accession>A0A0V0RB48</accession>
<dbReference type="AlphaFoldDB" id="A0A0V0RB48"/>
<feature type="compositionally biased region" description="Gly residues" evidence="1">
    <location>
        <begin position="1"/>
        <end position="11"/>
    </location>
</feature>